<accession>A0A0L0DBJ3</accession>
<feature type="domain" description="Protein kinase" evidence="7">
    <location>
        <begin position="177"/>
        <end position="446"/>
    </location>
</feature>
<evidence type="ECO:0000313" key="8">
    <source>
        <dbReference type="EMBL" id="KNC49595.1"/>
    </source>
</evidence>
<dbReference type="InterPro" id="IPR011009">
    <property type="entry name" value="Kinase-like_dom_sf"/>
</dbReference>
<keyword evidence="4 5" id="KW-0067">ATP-binding</keyword>
<name>A0A0L0DBJ3_THETB</name>
<dbReference type="InterPro" id="IPR051681">
    <property type="entry name" value="Ser/Thr_Kinases-Pseudokinases"/>
</dbReference>
<evidence type="ECO:0000259" key="7">
    <source>
        <dbReference type="PROSITE" id="PS50011"/>
    </source>
</evidence>
<dbReference type="Gene3D" id="1.10.510.10">
    <property type="entry name" value="Transferase(Phosphotransferase) domain 1"/>
    <property type="match status" value="1"/>
</dbReference>
<dbReference type="Pfam" id="PF00069">
    <property type="entry name" value="Pkinase"/>
    <property type="match status" value="1"/>
</dbReference>
<keyword evidence="3 8" id="KW-0418">Kinase</keyword>
<dbReference type="SMART" id="SM00220">
    <property type="entry name" value="S_TKc"/>
    <property type="match status" value="1"/>
</dbReference>
<evidence type="ECO:0000256" key="6">
    <source>
        <dbReference type="SAM" id="MobiDB-lite"/>
    </source>
</evidence>
<dbReference type="PROSITE" id="PS00107">
    <property type="entry name" value="PROTEIN_KINASE_ATP"/>
    <property type="match status" value="1"/>
</dbReference>
<dbReference type="RefSeq" id="XP_013757703.1">
    <property type="nucleotide sequence ID" value="XM_013902249.1"/>
</dbReference>
<feature type="compositionally biased region" description="Basic residues" evidence="6">
    <location>
        <begin position="143"/>
        <end position="152"/>
    </location>
</feature>
<dbReference type="eggNOG" id="KOG0192">
    <property type="taxonomic scope" value="Eukaryota"/>
</dbReference>
<dbReference type="InterPro" id="IPR008271">
    <property type="entry name" value="Ser/Thr_kinase_AS"/>
</dbReference>
<keyword evidence="2 5" id="KW-0547">Nucleotide-binding</keyword>
<keyword evidence="1" id="KW-0808">Transferase</keyword>
<dbReference type="Proteomes" id="UP000054408">
    <property type="component" value="Unassembled WGS sequence"/>
</dbReference>
<dbReference type="PROSITE" id="PS50011">
    <property type="entry name" value="PROTEIN_KINASE_DOM"/>
    <property type="match status" value="1"/>
</dbReference>
<dbReference type="InterPro" id="IPR000719">
    <property type="entry name" value="Prot_kinase_dom"/>
</dbReference>
<gene>
    <name evidence="8" type="ORF">AMSG_05635</name>
</gene>
<feature type="binding site" evidence="5">
    <location>
        <position position="212"/>
    </location>
    <ligand>
        <name>ATP</name>
        <dbReference type="ChEBI" id="CHEBI:30616"/>
    </ligand>
</feature>
<evidence type="ECO:0000256" key="1">
    <source>
        <dbReference type="ARBA" id="ARBA00022679"/>
    </source>
</evidence>
<evidence type="ECO:0000256" key="2">
    <source>
        <dbReference type="ARBA" id="ARBA00022741"/>
    </source>
</evidence>
<dbReference type="STRING" id="461836.A0A0L0DBJ3"/>
<evidence type="ECO:0000256" key="3">
    <source>
        <dbReference type="ARBA" id="ARBA00022777"/>
    </source>
</evidence>
<dbReference type="EMBL" id="GL349456">
    <property type="protein sequence ID" value="KNC49595.1"/>
    <property type="molecule type" value="Genomic_DNA"/>
</dbReference>
<dbReference type="AlphaFoldDB" id="A0A0L0DBJ3"/>
<reference evidence="8 9" key="1">
    <citation type="submission" date="2010-05" db="EMBL/GenBank/DDBJ databases">
        <title>The Genome Sequence of Thecamonas trahens ATCC 50062.</title>
        <authorList>
            <consortium name="The Broad Institute Genome Sequencing Platform"/>
            <person name="Russ C."/>
            <person name="Cuomo C."/>
            <person name="Shea T."/>
            <person name="Young S.K."/>
            <person name="Zeng Q."/>
            <person name="Koehrsen M."/>
            <person name="Haas B."/>
            <person name="Borodovsky M."/>
            <person name="Guigo R."/>
            <person name="Alvarado L."/>
            <person name="Berlin A."/>
            <person name="Bochicchio J."/>
            <person name="Borenstein D."/>
            <person name="Chapman S."/>
            <person name="Chen Z."/>
            <person name="Freedman E."/>
            <person name="Gellesch M."/>
            <person name="Goldberg J."/>
            <person name="Griggs A."/>
            <person name="Gujja S."/>
            <person name="Heilman E."/>
            <person name="Heiman D."/>
            <person name="Hepburn T."/>
            <person name="Howarth C."/>
            <person name="Jen D."/>
            <person name="Larson L."/>
            <person name="Mehta T."/>
            <person name="Park D."/>
            <person name="Pearson M."/>
            <person name="Roberts A."/>
            <person name="Saif S."/>
            <person name="Shenoy N."/>
            <person name="Sisk P."/>
            <person name="Stolte C."/>
            <person name="Sykes S."/>
            <person name="Thomson T."/>
            <person name="Walk T."/>
            <person name="White J."/>
            <person name="Yandava C."/>
            <person name="Burger G."/>
            <person name="Gray M.W."/>
            <person name="Holland P.W.H."/>
            <person name="King N."/>
            <person name="Lang F.B.F."/>
            <person name="Roger A.J."/>
            <person name="Ruiz-Trillo I."/>
            <person name="Lander E."/>
            <person name="Nusbaum C."/>
        </authorList>
    </citation>
    <scope>NUCLEOTIDE SEQUENCE [LARGE SCALE GENOMIC DNA]</scope>
    <source>
        <strain evidence="8 9">ATCC 50062</strain>
    </source>
</reference>
<dbReference type="OMA" id="IDATICD"/>
<dbReference type="PANTHER" id="PTHR44329">
    <property type="entry name" value="SERINE/THREONINE-PROTEIN KINASE TNNI3K-RELATED"/>
    <property type="match status" value="1"/>
</dbReference>
<dbReference type="OrthoDB" id="1658010at2759"/>
<evidence type="ECO:0000256" key="5">
    <source>
        <dbReference type="PROSITE-ProRule" id="PRU10141"/>
    </source>
</evidence>
<dbReference type="InterPro" id="IPR017441">
    <property type="entry name" value="Protein_kinase_ATP_BS"/>
</dbReference>
<protein>
    <submittedName>
        <fullName evidence="8">TKL/DRK protein kinase</fullName>
    </submittedName>
</protein>
<keyword evidence="9" id="KW-1185">Reference proteome</keyword>
<dbReference type="GO" id="GO:0005524">
    <property type="term" value="F:ATP binding"/>
    <property type="evidence" value="ECO:0007669"/>
    <property type="project" value="UniProtKB-UniRule"/>
</dbReference>
<proteinExistence type="predicted"/>
<dbReference type="GeneID" id="25565003"/>
<dbReference type="Gene3D" id="3.30.200.20">
    <property type="entry name" value="Phosphorylase Kinase, domain 1"/>
    <property type="match status" value="1"/>
</dbReference>
<organism evidence="8 9">
    <name type="scientific">Thecamonas trahens ATCC 50062</name>
    <dbReference type="NCBI Taxonomy" id="461836"/>
    <lineage>
        <taxon>Eukaryota</taxon>
        <taxon>Apusozoa</taxon>
        <taxon>Apusomonadida</taxon>
        <taxon>Apusomonadidae</taxon>
        <taxon>Thecamonas</taxon>
    </lineage>
</organism>
<dbReference type="SUPFAM" id="SSF56112">
    <property type="entry name" value="Protein kinase-like (PK-like)"/>
    <property type="match status" value="1"/>
</dbReference>
<evidence type="ECO:0000256" key="4">
    <source>
        <dbReference type="ARBA" id="ARBA00022840"/>
    </source>
</evidence>
<feature type="region of interest" description="Disordered" evidence="6">
    <location>
        <begin position="123"/>
        <end position="152"/>
    </location>
</feature>
<dbReference type="PANTHER" id="PTHR44329:SF288">
    <property type="entry name" value="MITOGEN-ACTIVATED PROTEIN KINASE KINASE KINASE 20"/>
    <property type="match status" value="1"/>
</dbReference>
<evidence type="ECO:0000313" key="9">
    <source>
        <dbReference type="Proteomes" id="UP000054408"/>
    </source>
</evidence>
<sequence length="506" mass="53741">MDEACLPMSSFLVVGNPKRKASWKLPYATADGAVSLKSLTSIKEVLETGRLSNTEISFSIPPEAREQARTLITDALAYLASLPPTSETAAAVRRYRRPLSPLRDAPIHGNAAVVETKRQAEECCTPDAPPASKRLKRIDGSRKPGRMGRRKKRIDTLEERASKHALLEARALAVTDVVVGKLLGVGASGEVRLARLMTGSGASRTGVQVAVKTLFKTSALATQMFYDEAALLLQLDHPNVLRVHGVCLAASPRMMVMEYVPRSLEEMLAPGALPIADALVIARGVLTGLDYLHNAVEPAIIHRDLKPGNILVDNSLRAVIADFGVSRVSSDSTMTVIGTPLYLAPEVVRDERYSHKVDMYSFGMVLYQMLTGTPPFAVRAGDGRIIYKYSRVQLVMKVAVEKERPKLPTAMPGVLTDIITSSWAEDPDARPEASALLAALAVIPPFPVDARVVPLAPTPPPQPTAAAAAAAAATTVVVGTAGATVATAATVLLDDGGGPSTAASVE</sequence>
<dbReference type="GO" id="GO:0004674">
    <property type="term" value="F:protein serine/threonine kinase activity"/>
    <property type="evidence" value="ECO:0007669"/>
    <property type="project" value="TreeGrafter"/>
</dbReference>
<dbReference type="PROSITE" id="PS00108">
    <property type="entry name" value="PROTEIN_KINASE_ST"/>
    <property type="match status" value="1"/>
</dbReference>